<evidence type="ECO:0000256" key="2">
    <source>
        <dbReference type="ARBA" id="ARBA00022600"/>
    </source>
</evidence>
<dbReference type="InterPro" id="IPR005835">
    <property type="entry name" value="NTP_transferase_dom"/>
</dbReference>
<dbReference type="CDD" id="cd02508">
    <property type="entry name" value="ADP_Glucose_PP"/>
    <property type="match status" value="1"/>
</dbReference>
<dbReference type="InterPro" id="IPR029044">
    <property type="entry name" value="Nucleotide-diphossugar_trans"/>
</dbReference>
<feature type="domain" description="Nucleotidyl transferase" evidence="9">
    <location>
        <begin position="8"/>
        <end position="273"/>
    </location>
</feature>
<gene>
    <name evidence="10" type="ORF">SAMN05421753_11169</name>
</gene>
<evidence type="ECO:0000256" key="8">
    <source>
        <dbReference type="NCBIfam" id="TIGR02091"/>
    </source>
</evidence>
<accession>A0A1I3JZP8</accession>
<keyword evidence="5" id="KW-0547">Nucleotide-binding</keyword>
<evidence type="ECO:0000256" key="3">
    <source>
        <dbReference type="ARBA" id="ARBA00022679"/>
    </source>
</evidence>
<dbReference type="EC" id="2.7.7.27" evidence="8"/>
<evidence type="ECO:0000313" key="10">
    <source>
        <dbReference type="EMBL" id="SFI65656.1"/>
    </source>
</evidence>
<dbReference type="InterPro" id="IPR011004">
    <property type="entry name" value="Trimer_LpxA-like_sf"/>
</dbReference>
<dbReference type="GO" id="GO:0005524">
    <property type="term" value="F:ATP binding"/>
    <property type="evidence" value="ECO:0007669"/>
    <property type="project" value="UniProtKB-KW"/>
</dbReference>
<dbReference type="EMBL" id="FOQD01000011">
    <property type="protein sequence ID" value="SFI65656.1"/>
    <property type="molecule type" value="Genomic_DNA"/>
</dbReference>
<comment type="similarity">
    <text evidence="1">Belongs to the bacterial/plant glucose-1-phosphate adenylyltransferase family.</text>
</comment>
<reference evidence="11" key="1">
    <citation type="submission" date="2016-10" db="EMBL/GenBank/DDBJ databases">
        <authorList>
            <person name="Varghese N."/>
            <person name="Submissions S."/>
        </authorList>
    </citation>
    <scope>NUCLEOTIDE SEQUENCE [LARGE SCALE GENOMIC DNA]</scope>
    <source>
        <strain evidence="11">DSM 26348</strain>
    </source>
</reference>
<dbReference type="Pfam" id="PF25247">
    <property type="entry name" value="LbH_GLGC"/>
    <property type="match status" value="1"/>
</dbReference>
<dbReference type="SUPFAM" id="SSF53448">
    <property type="entry name" value="Nucleotide-diphospho-sugar transferases"/>
    <property type="match status" value="1"/>
</dbReference>
<protein>
    <recommendedName>
        <fullName evidence="8">Glucose-1-phosphate adenylyltransferase</fullName>
        <ecNumber evidence="8">2.7.7.27</ecNumber>
    </recommendedName>
</protein>
<evidence type="ECO:0000256" key="6">
    <source>
        <dbReference type="ARBA" id="ARBA00022840"/>
    </source>
</evidence>
<evidence type="ECO:0000313" key="11">
    <source>
        <dbReference type="Proteomes" id="UP000199518"/>
    </source>
</evidence>
<dbReference type="Proteomes" id="UP000199518">
    <property type="component" value="Unassembled WGS sequence"/>
</dbReference>
<sequence>MDNVVCFILGGGKGTRLMPLTAERSKPAVPLAGKYRLIDIPISNCINSDLRKIYLLTQFNSVSLHRHIRQTYNFDQFNGGFVEVLAAEQTNESVDWYQGTADAVRKQLRYLQDPGVDYVLILSGDQLYRMDYMKMLETHLETKAEVTIAALPIEAEKASGFGIMRLSDSGRVQGFLEKPKTVQELSQFKTEASWIEAQGIPCKGRNYLASMGIYLFNTDVLLDVLQKTAYHDFGKEVFPASIRSKRVQTHLFDGYWEDIGTIKAFYECNLELASKNPPFEMNVPGAPIFTRPRFLPPTRIEGAKVTDSLIADGCTLEADVVVEGCIVGSRSVIGAKAAVRRSVLMGCDFYEADPRAKRDSVDAPPMGIGAGSVIEGAIVDKNCRIGKNVVVRLPQENPPDGRCGPLIIRDGVIVIPKHTTLPDGWKMGQLEPCKF</sequence>
<dbReference type="Gene3D" id="3.90.550.10">
    <property type="entry name" value="Spore Coat Polysaccharide Biosynthesis Protein SpsA, Chain A"/>
    <property type="match status" value="1"/>
</dbReference>
<keyword evidence="4 10" id="KW-0548">Nucleotidyltransferase</keyword>
<dbReference type="PROSITE" id="PS00808">
    <property type="entry name" value="ADP_GLC_PYROPHOSPH_1"/>
    <property type="match status" value="1"/>
</dbReference>
<dbReference type="GO" id="GO:0008878">
    <property type="term" value="F:glucose-1-phosphate adenylyltransferase activity"/>
    <property type="evidence" value="ECO:0007669"/>
    <property type="project" value="UniProtKB-UniRule"/>
</dbReference>
<keyword evidence="2" id="KW-0321">Glycogen metabolism</keyword>
<dbReference type="PANTHER" id="PTHR43523:SF12">
    <property type="entry name" value="GLUCOSE-1-PHOSPHATE ADENYLYLTRANSFERASE LARGE SUBUNIT 1, CHLOROPLASTIC-RELATED"/>
    <property type="match status" value="1"/>
</dbReference>
<dbReference type="Gene3D" id="2.160.10.10">
    <property type="entry name" value="Hexapeptide repeat proteins"/>
    <property type="match status" value="1"/>
</dbReference>
<evidence type="ECO:0000256" key="1">
    <source>
        <dbReference type="ARBA" id="ARBA00010443"/>
    </source>
</evidence>
<dbReference type="PANTHER" id="PTHR43523">
    <property type="entry name" value="GLUCOSE-1-PHOSPHATE ADENYLYLTRANSFERASE-RELATED"/>
    <property type="match status" value="1"/>
</dbReference>
<dbReference type="NCBIfam" id="NF002772">
    <property type="entry name" value="PRK02862.1"/>
    <property type="match status" value="1"/>
</dbReference>
<proteinExistence type="inferred from homology"/>
<dbReference type="PROSITE" id="PS00809">
    <property type="entry name" value="ADP_GLC_PYROPHOSPH_2"/>
    <property type="match status" value="1"/>
</dbReference>
<dbReference type="InterPro" id="IPR005836">
    <property type="entry name" value="ADP_Glu_pyroP_CS"/>
</dbReference>
<keyword evidence="3 10" id="KW-0808">Transferase</keyword>
<evidence type="ECO:0000256" key="4">
    <source>
        <dbReference type="ARBA" id="ARBA00022695"/>
    </source>
</evidence>
<name>A0A1I3JZP8_9PLAN</name>
<evidence type="ECO:0000256" key="7">
    <source>
        <dbReference type="ARBA" id="ARBA00023277"/>
    </source>
</evidence>
<keyword evidence="11" id="KW-1185">Reference proteome</keyword>
<dbReference type="CDD" id="cd04651">
    <property type="entry name" value="LbH_G1P_AT_C"/>
    <property type="match status" value="1"/>
</dbReference>
<keyword evidence="6" id="KW-0067">ATP-binding</keyword>
<dbReference type="UniPathway" id="UPA00164"/>
<dbReference type="NCBIfam" id="TIGR02091">
    <property type="entry name" value="glgC"/>
    <property type="match status" value="1"/>
</dbReference>
<dbReference type="InterPro" id="IPR011831">
    <property type="entry name" value="ADP-Glc_PPase"/>
</dbReference>
<dbReference type="Pfam" id="PF00483">
    <property type="entry name" value="NTP_transferase"/>
    <property type="match status" value="1"/>
</dbReference>
<dbReference type="GO" id="GO:0005978">
    <property type="term" value="P:glycogen biosynthetic process"/>
    <property type="evidence" value="ECO:0007669"/>
    <property type="project" value="UniProtKB-UniRule"/>
</dbReference>
<dbReference type="AlphaFoldDB" id="A0A1I3JZP8"/>
<evidence type="ECO:0000259" key="9">
    <source>
        <dbReference type="Pfam" id="PF00483"/>
    </source>
</evidence>
<evidence type="ECO:0000256" key="5">
    <source>
        <dbReference type="ARBA" id="ARBA00022741"/>
    </source>
</evidence>
<dbReference type="RefSeq" id="WP_092051508.1">
    <property type="nucleotide sequence ID" value="NZ_FOQD01000011.1"/>
</dbReference>
<dbReference type="SUPFAM" id="SSF51161">
    <property type="entry name" value="Trimeric LpxA-like enzymes"/>
    <property type="match status" value="1"/>
</dbReference>
<dbReference type="STRING" id="1576369.SAMN05421753_11169"/>
<keyword evidence="7" id="KW-0119">Carbohydrate metabolism</keyword>
<dbReference type="OrthoDB" id="9801810at2"/>
<organism evidence="10 11">
    <name type="scientific">Planctomicrobium piriforme</name>
    <dbReference type="NCBI Taxonomy" id="1576369"/>
    <lineage>
        <taxon>Bacteria</taxon>
        <taxon>Pseudomonadati</taxon>
        <taxon>Planctomycetota</taxon>
        <taxon>Planctomycetia</taxon>
        <taxon>Planctomycetales</taxon>
        <taxon>Planctomycetaceae</taxon>
        <taxon>Planctomicrobium</taxon>
    </lineage>
</organism>